<feature type="region of interest" description="Disordered" evidence="1">
    <location>
        <begin position="63"/>
        <end position="90"/>
    </location>
</feature>
<protein>
    <submittedName>
        <fullName evidence="2">Uncharacterized protein</fullName>
    </submittedName>
</protein>
<accession>A0A8J2N111</accession>
<evidence type="ECO:0000256" key="1">
    <source>
        <dbReference type="SAM" id="MobiDB-lite"/>
    </source>
</evidence>
<feature type="compositionally biased region" description="Basic and acidic residues" evidence="1">
    <location>
        <begin position="227"/>
        <end position="237"/>
    </location>
</feature>
<reference evidence="2" key="1">
    <citation type="submission" date="2021-05" db="EMBL/GenBank/DDBJ databases">
        <authorList>
            <person name="Stam R."/>
        </authorList>
    </citation>
    <scope>NUCLEOTIDE SEQUENCE</scope>
    <source>
        <strain evidence="2">CS162</strain>
    </source>
</reference>
<dbReference type="AlphaFoldDB" id="A0A8J2N111"/>
<sequence>MVVPNGSLSSALNLVKRFADSWLQASDAIDCDDLAALVDALDCLKKDAQQKLSLKKATRAGMTVDSRSVGSSGANQGVRRSSRLKASTPRPASSASLFVVKHETESEFSGEDDETLPAVLEETNSGDYTGVMATAPSEIPFGDLPWASETPIENIHEIEVVQSRHALEPESSSPMLYRVTPAIDEQDELAYVQPARVFSEASASHQSHWDNTQSGVDTLHQTAQDVRTGRLHSEAESSRQVSLHQPFSDPAESDVSVSPDRDMEVENSNSEEMVMQDASTPQFFNEAFEDLYGSPLQHESQIGGEEVTVPCQKQYPTDPTHTPSLGNDPMFQSYLDLACRASFCLPHESVEDADSTRTRELLSPLVDGTPLTPRLLHGLIYSLIPGPLHILEVDPIASDGGMLADESLAENFAIILRESEEALPLLVLGAANRKTLFVLSSGAVNLPFLGALYRTLPEWKTEYIEVANPFAFVFASTDFLQPHDIAEACFQGRPLRDAPSSRELRLRFLEELVAPVQRDSVLEQYGISSKLAVSQQINIRLAETISEAQLQSQPQSNEVFVSKIKTFDLEALHEALLQKPADISRGRCLRILQCVYEIGSPCILDSLKPALTAKRENQAHQAMEQPVVEKLFRIHLYLDSQESESHLLVARSRYVKYCYFETYLLAVAALQREKRSSSREKRRIHARKLTASFKQGLYNELPPTPHDDEIHRIYEDLSPSEKKRRAQDIVKNEISRKVAKEHGINEKRVRRNINRHKFPPEISHNLPSDSTTALSPGMSHVASMKTEPESRANSEDLWSCLGAINLDRHNLLVFWESSWHSADEYHALCTGGNRGWLVHARGDDQLLIAWEPTIESKSVQASPRSLVYDPVIEVRRDRPGLLGYVASKTLRGSGKAGSRRLAFLAYWKVAPMTRGLFFYLQKTFSSHRGCIVHAEEDRVWVQWEPTWVLYEDLNQAKKKQLLKEPASALENIFNSHLDVRAPDSKFAAIFERLKAKEELWIGYEPGKEYCPIARLNFSKSRQYKQGAVGYYYILRCKCEDLGSGFWIVAHQTFVKRAWRRYLRYSCSGSCTRQTIATSFFHAAYLEEDGW</sequence>
<feature type="region of interest" description="Disordered" evidence="1">
    <location>
        <begin position="758"/>
        <end position="777"/>
    </location>
</feature>
<evidence type="ECO:0000313" key="2">
    <source>
        <dbReference type="EMBL" id="CAG5137484.1"/>
    </source>
</evidence>
<comment type="caution">
    <text evidence="2">The sequence shown here is derived from an EMBL/GenBank/DDBJ whole genome shotgun (WGS) entry which is preliminary data.</text>
</comment>
<proteinExistence type="predicted"/>
<dbReference type="RefSeq" id="XP_043163648.1">
    <property type="nucleotide sequence ID" value="XM_043307713.1"/>
</dbReference>
<feature type="compositionally biased region" description="Polar residues" evidence="1">
    <location>
        <begin position="765"/>
        <end position="774"/>
    </location>
</feature>
<gene>
    <name evidence="2" type="ORF">ALTATR162_LOCUS120</name>
</gene>
<dbReference type="GeneID" id="67012334"/>
<keyword evidence="3" id="KW-1185">Reference proteome</keyword>
<organism evidence="2 3">
    <name type="scientific">Alternaria atra</name>
    <dbReference type="NCBI Taxonomy" id="119953"/>
    <lineage>
        <taxon>Eukaryota</taxon>
        <taxon>Fungi</taxon>
        <taxon>Dikarya</taxon>
        <taxon>Ascomycota</taxon>
        <taxon>Pezizomycotina</taxon>
        <taxon>Dothideomycetes</taxon>
        <taxon>Pleosporomycetidae</taxon>
        <taxon>Pleosporales</taxon>
        <taxon>Pleosporineae</taxon>
        <taxon>Pleosporaceae</taxon>
        <taxon>Alternaria</taxon>
        <taxon>Alternaria sect. Ulocladioides</taxon>
    </lineage>
</organism>
<feature type="region of interest" description="Disordered" evidence="1">
    <location>
        <begin position="225"/>
        <end position="273"/>
    </location>
</feature>
<name>A0A8J2N111_9PLEO</name>
<dbReference type="Proteomes" id="UP000676310">
    <property type="component" value="Unassembled WGS sequence"/>
</dbReference>
<dbReference type="EMBL" id="CAJRGZ010000010">
    <property type="protein sequence ID" value="CAG5137484.1"/>
    <property type="molecule type" value="Genomic_DNA"/>
</dbReference>
<feature type="compositionally biased region" description="Polar residues" evidence="1">
    <location>
        <begin position="65"/>
        <end position="79"/>
    </location>
</feature>
<dbReference type="OrthoDB" id="3798910at2759"/>
<evidence type="ECO:0000313" key="3">
    <source>
        <dbReference type="Proteomes" id="UP000676310"/>
    </source>
</evidence>